<reference evidence="2" key="1">
    <citation type="journal article" date="2023" name="Science">
        <title>Genome structures resolve the early diversification of teleost fishes.</title>
        <authorList>
            <person name="Parey E."/>
            <person name="Louis A."/>
            <person name="Montfort J."/>
            <person name="Bouchez O."/>
            <person name="Roques C."/>
            <person name="Iampietro C."/>
            <person name="Lluch J."/>
            <person name="Castinel A."/>
            <person name="Donnadieu C."/>
            <person name="Desvignes T."/>
            <person name="Floi Bucao C."/>
            <person name="Jouanno E."/>
            <person name="Wen M."/>
            <person name="Mejri S."/>
            <person name="Dirks R."/>
            <person name="Jansen H."/>
            <person name="Henkel C."/>
            <person name="Chen W.J."/>
            <person name="Zahm M."/>
            <person name="Cabau C."/>
            <person name="Klopp C."/>
            <person name="Thompson A.W."/>
            <person name="Robinson-Rechavi M."/>
            <person name="Braasch I."/>
            <person name="Lecointre G."/>
            <person name="Bobe J."/>
            <person name="Postlethwait J.H."/>
            <person name="Berthelot C."/>
            <person name="Roest Crollius H."/>
            <person name="Guiguen Y."/>
        </authorList>
    </citation>
    <scope>NUCLEOTIDE SEQUENCE</scope>
    <source>
        <strain evidence="2">WJC10195</strain>
    </source>
</reference>
<dbReference type="EMBL" id="JAINUF010000017">
    <property type="protein sequence ID" value="KAJ8339549.1"/>
    <property type="molecule type" value="Genomic_DNA"/>
</dbReference>
<keyword evidence="3" id="KW-1185">Reference proteome</keyword>
<name>A0A9Q1EIR9_SYNKA</name>
<protein>
    <submittedName>
        <fullName evidence="2">Uncharacterized protein</fullName>
    </submittedName>
</protein>
<sequence>MDRRQLCACGGKETSSDSELPEGSSSEDKSFLGKNRCLGEERWPALTISVCEETARGEMESERWNRLAPGTCRHSLGWRKIGADNREWPQTVARSPTSELRRTRARSALPDGPSGAKWAWAILKSCDP</sequence>
<accession>A0A9Q1EIR9</accession>
<evidence type="ECO:0000313" key="3">
    <source>
        <dbReference type="Proteomes" id="UP001152622"/>
    </source>
</evidence>
<proteinExistence type="predicted"/>
<evidence type="ECO:0000313" key="2">
    <source>
        <dbReference type="EMBL" id="KAJ8339549.1"/>
    </source>
</evidence>
<dbReference type="Proteomes" id="UP001152622">
    <property type="component" value="Chromosome 17"/>
</dbReference>
<feature type="region of interest" description="Disordered" evidence="1">
    <location>
        <begin position="91"/>
        <end position="114"/>
    </location>
</feature>
<gene>
    <name evidence="2" type="ORF">SKAU_G00363350</name>
</gene>
<evidence type="ECO:0000256" key="1">
    <source>
        <dbReference type="SAM" id="MobiDB-lite"/>
    </source>
</evidence>
<organism evidence="2 3">
    <name type="scientific">Synaphobranchus kaupii</name>
    <name type="common">Kaup's arrowtooth eel</name>
    <dbReference type="NCBI Taxonomy" id="118154"/>
    <lineage>
        <taxon>Eukaryota</taxon>
        <taxon>Metazoa</taxon>
        <taxon>Chordata</taxon>
        <taxon>Craniata</taxon>
        <taxon>Vertebrata</taxon>
        <taxon>Euteleostomi</taxon>
        <taxon>Actinopterygii</taxon>
        <taxon>Neopterygii</taxon>
        <taxon>Teleostei</taxon>
        <taxon>Anguilliformes</taxon>
        <taxon>Synaphobranchidae</taxon>
        <taxon>Synaphobranchus</taxon>
    </lineage>
</organism>
<dbReference type="AlphaFoldDB" id="A0A9Q1EIR9"/>
<comment type="caution">
    <text evidence="2">The sequence shown here is derived from an EMBL/GenBank/DDBJ whole genome shotgun (WGS) entry which is preliminary data.</text>
</comment>
<feature type="region of interest" description="Disordered" evidence="1">
    <location>
        <begin position="1"/>
        <end position="32"/>
    </location>
</feature>